<dbReference type="InterPro" id="IPR000055">
    <property type="entry name" value="Restrct_endonuc_typeI_TRD"/>
</dbReference>
<evidence type="ECO:0000256" key="2">
    <source>
        <dbReference type="ARBA" id="ARBA00022747"/>
    </source>
</evidence>
<feature type="domain" description="Type I restriction modification DNA specificity" evidence="5">
    <location>
        <begin position="302"/>
        <end position="476"/>
    </location>
</feature>
<dbReference type="CDD" id="cd17521">
    <property type="entry name" value="RMtype1_S_Sau13435ORF2165P_TRD2-CR2_like"/>
    <property type="match status" value="1"/>
</dbReference>
<dbReference type="AlphaFoldDB" id="A0A5M8P1F1"/>
<proteinExistence type="inferred from homology"/>
<evidence type="ECO:0000259" key="5">
    <source>
        <dbReference type="Pfam" id="PF01420"/>
    </source>
</evidence>
<dbReference type="InterPro" id="IPR052021">
    <property type="entry name" value="Type-I_RS_S_subunit"/>
</dbReference>
<dbReference type="PANTHER" id="PTHR30408">
    <property type="entry name" value="TYPE-1 RESTRICTION ENZYME ECOKI SPECIFICITY PROTEIN"/>
    <property type="match status" value="1"/>
</dbReference>
<dbReference type="PANTHER" id="PTHR30408:SF12">
    <property type="entry name" value="TYPE I RESTRICTION ENZYME MJAVIII SPECIFICITY SUBUNIT"/>
    <property type="match status" value="1"/>
</dbReference>
<dbReference type="InterPro" id="IPR044946">
    <property type="entry name" value="Restrct_endonuc_typeI_TRD_sf"/>
</dbReference>
<reference evidence="6 7" key="1">
    <citation type="submission" date="2019-03" db="EMBL/GenBank/DDBJ databases">
        <title>Single cell metagenomics reveals metabolic interactions within the superorganism composed of flagellate Streblomastix strix and complex community of Bacteroidetes bacteria on its surface.</title>
        <authorList>
            <person name="Treitli S.C."/>
            <person name="Kolisko M."/>
            <person name="Husnik F."/>
            <person name="Keeling P."/>
            <person name="Hampl V."/>
        </authorList>
    </citation>
    <scope>NUCLEOTIDE SEQUENCE [LARGE SCALE GENOMIC DNA]</scope>
    <source>
        <strain evidence="6">St1</strain>
    </source>
</reference>
<protein>
    <recommendedName>
        <fullName evidence="5">Type I restriction modification DNA specificity domain-containing protein</fullName>
    </recommendedName>
</protein>
<evidence type="ECO:0000256" key="1">
    <source>
        <dbReference type="ARBA" id="ARBA00010923"/>
    </source>
</evidence>
<comment type="similarity">
    <text evidence="1">Belongs to the type-I restriction system S methylase family.</text>
</comment>
<keyword evidence="4" id="KW-0175">Coiled coil</keyword>
<evidence type="ECO:0000313" key="6">
    <source>
        <dbReference type="EMBL" id="KAA6302186.1"/>
    </source>
</evidence>
<feature type="domain" description="Type I restriction modification DNA specificity" evidence="5">
    <location>
        <begin position="100"/>
        <end position="209"/>
    </location>
</feature>
<dbReference type="GO" id="GO:0009307">
    <property type="term" value="P:DNA restriction-modification system"/>
    <property type="evidence" value="ECO:0007669"/>
    <property type="project" value="UniProtKB-KW"/>
</dbReference>
<gene>
    <name evidence="6" type="ORF">EZS26_001546</name>
</gene>
<dbReference type="Gene3D" id="3.90.220.20">
    <property type="entry name" value="DNA methylase specificity domains"/>
    <property type="match status" value="2"/>
</dbReference>
<dbReference type="EMBL" id="SNRX01000009">
    <property type="protein sequence ID" value="KAA6302186.1"/>
    <property type="molecule type" value="Genomic_DNA"/>
</dbReference>
<evidence type="ECO:0000256" key="3">
    <source>
        <dbReference type="ARBA" id="ARBA00023125"/>
    </source>
</evidence>
<comment type="caution">
    <text evidence="6">The sequence shown here is derived from an EMBL/GenBank/DDBJ whole genome shotgun (WGS) entry which is preliminary data.</text>
</comment>
<dbReference type="Pfam" id="PF01420">
    <property type="entry name" value="Methylase_S"/>
    <property type="match status" value="2"/>
</dbReference>
<keyword evidence="3" id="KW-0238">DNA-binding</keyword>
<sequence>MNSTYTIQNKNFDKNRVFILQNSELEKRLDPSWYVYLKSVNSFRYNKIALKKLLLENPQYGANEIGIIRNNISEPRYIRITDINEFGELDKDFGKTASLIEDKYILEENDLLLARSGNTVGKSYLHKDVGYECFFAGYMIRFKIDAEKVLPQYVFAYTQTTFYKNWVKAIQRATGQPNINAEEYRNLEIPLPNIEIQNKVVEFLNQALEKKKQYEIQSEKLLASIDDYLLGELGITLPAENDYSELSVQQQGFELNKQNSLVKKGRLFLTMYSKTENRIDPEYYRLYYYKLFNEIKNILHCKLKDLTQLIDYGLMPTQDYAADENSGIPFIRVTNILPSGEIDMSDIKYIPFDTPRIEQKRVKENDILMVQCGSTTGKVAIVPKEYENYLANSFSFIIRSNENIRQDFLFYVLGSRIVQMQIVRSQNIVSVRPNTSKPAVENLLIPLPILEQQTKIAEHISEIRQQAKHLQNEAKNILENAKREIEKIILGK</sequence>
<dbReference type="SUPFAM" id="SSF116734">
    <property type="entry name" value="DNA methylase specificity domain"/>
    <property type="match status" value="2"/>
</dbReference>
<evidence type="ECO:0000256" key="4">
    <source>
        <dbReference type="SAM" id="Coils"/>
    </source>
</evidence>
<name>A0A5M8P1F1_9BACT</name>
<keyword evidence="2" id="KW-0680">Restriction system</keyword>
<dbReference type="Proteomes" id="UP000324575">
    <property type="component" value="Unassembled WGS sequence"/>
</dbReference>
<feature type="coiled-coil region" evidence="4">
    <location>
        <begin position="460"/>
        <end position="487"/>
    </location>
</feature>
<dbReference type="GO" id="GO:0003677">
    <property type="term" value="F:DNA binding"/>
    <property type="evidence" value="ECO:0007669"/>
    <property type="project" value="UniProtKB-KW"/>
</dbReference>
<organism evidence="6 7">
    <name type="scientific">Candidatus Ordinivivax streblomastigis</name>
    <dbReference type="NCBI Taxonomy" id="2540710"/>
    <lineage>
        <taxon>Bacteria</taxon>
        <taxon>Pseudomonadati</taxon>
        <taxon>Bacteroidota</taxon>
        <taxon>Bacteroidia</taxon>
        <taxon>Bacteroidales</taxon>
        <taxon>Candidatus Ordinivivax</taxon>
    </lineage>
</organism>
<evidence type="ECO:0000313" key="7">
    <source>
        <dbReference type="Proteomes" id="UP000324575"/>
    </source>
</evidence>
<accession>A0A5M8P1F1</accession>